<evidence type="ECO:0000259" key="1">
    <source>
        <dbReference type="PROSITE" id="PS50937"/>
    </source>
</evidence>
<comment type="caution">
    <text evidence="2">The sequence shown here is derived from an EMBL/GenBank/DDBJ whole genome shotgun (WGS) entry which is preliminary data.</text>
</comment>
<feature type="domain" description="HTH merR-type" evidence="1">
    <location>
        <begin position="1"/>
        <end position="34"/>
    </location>
</feature>
<dbReference type="EMBL" id="LQRA01000099">
    <property type="protein sequence ID" value="KZE72752.1"/>
    <property type="molecule type" value="Genomic_DNA"/>
</dbReference>
<dbReference type="PROSITE" id="PS50937">
    <property type="entry name" value="HTH_MERR_2"/>
    <property type="match status" value="1"/>
</dbReference>
<reference evidence="3" key="1">
    <citation type="submission" date="2016-01" db="EMBL/GenBank/DDBJ databases">
        <title>Draft genome of Chromobacterium sp. F49.</title>
        <authorList>
            <person name="Hong K.W."/>
        </authorList>
    </citation>
    <scope>NUCLEOTIDE SEQUENCE [LARGE SCALE GENOMIC DNA]</scope>
    <source>
        <strain evidence="3">M63</strain>
    </source>
</reference>
<dbReference type="GO" id="GO:0003677">
    <property type="term" value="F:DNA binding"/>
    <property type="evidence" value="ECO:0007669"/>
    <property type="project" value="InterPro"/>
</dbReference>
<proteinExistence type="predicted"/>
<dbReference type="InterPro" id="IPR000551">
    <property type="entry name" value="MerR-type_HTH_dom"/>
</dbReference>
<dbReference type="Proteomes" id="UP000076563">
    <property type="component" value="Unassembled WGS sequence"/>
</dbReference>
<evidence type="ECO:0000313" key="3">
    <source>
        <dbReference type="Proteomes" id="UP000076563"/>
    </source>
</evidence>
<evidence type="ECO:0000313" key="2">
    <source>
        <dbReference type="EMBL" id="KZE72752.1"/>
    </source>
</evidence>
<dbReference type="GO" id="GO:0006355">
    <property type="term" value="P:regulation of DNA-templated transcription"/>
    <property type="evidence" value="ECO:0007669"/>
    <property type="project" value="InterPro"/>
</dbReference>
<gene>
    <name evidence="2" type="ORF">AV654_04295</name>
</gene>
<accession>A0A165PW54</accession>
<dbReference type="InterPro" id="IPR009061">
    <property type="entry name" value="DNA-bd_dom_put_sf"/>
</dbReference>
<organism evidence="2 3">
    <name type="scientific">Paenibacillus elgii</name>
    <dbReference type="NCBI Taxonomy" id="189691"/>
    <lineage>
        <taxon>Bacteria</taxon>
        <taxon>Bacillati</taxon>
        <taxon>Bacillota</taxon>
        <taxon>Bacilli</taxon>
        <taxon>Bacillales</taxon>
        <taxon>Paenibacillaceae</taxon>
        <taxon>Paenibacillus</taxon>
    </lineage>
</organism>
<keyword evidence="3" id="KW-1185">Reference proteome</keyword>
<dbReference type="SUPFAM" id="SSF46955">
    <property type="entry name" value="Putative DNA-binding domain"/>
    <property type="match status" value="1"/>
</dbReference>
<protein>
    <recommendedName>
        <fullName evidence="1">HTH merR-type domain-containing protein</fullName>
    </recommendedName>
</protein>
<dbReference type="AlphaFoldDB" id="A0A165PW54"/>
<dbReference type="Pfam" id="PF13411">
    <property type="entry name" value="MerR_1"/>
    <property type="match status" value="1"/>
</dbReference>
<name>A0A165PW54_9BACL</name>
<dbReference type="Gene3D" id="1.10.1660.10">
    <property type="match status" value="1"/>
</dbReference>
<sequence length="128" mass="14881">MSEAGYRYYSHEDVMKLHHIATLKQLGFKLSGACLKKRPDSPASRRLAERLLEIEGQWFGNREDVLEKYWEWIRPEPGGSEKVLGLDEETMAYIERIFADGQAGVNMNHGWALQCYLRIIVEMHSILR</sequence>